<organism evidence="4 5">
    <name type="scientific">Daphnia pulex</name>
    <name type="common">Water flea</name>
    <dbReference type="NCBI Taxonomy" id="6669"/>
    <lineage>
        <taxon>Eukaryota</taxon>
        <taxon>Metazoa</taxon>
        <taxon>Ecdysozoa</taxon>
        <taxon>Arthropoda</taxon>
        <taxon>Crustacea</taxon>
        <taxon>Branchiopoda</taxon>
        <taxon>Diplostraca</taxon>
        <taxon>Cladocera</taxon>
        <taxon>Anomopoda</taxon>
        <taxon>Daphniidae</taxon>
        <taxon>Daphnia</taxon>
    </lineage>
</organism>
<dbReference type="AlphaFoldDB" id="E9GBN1"/>
<protein>
    <recommendedName>
        <fullName evidence="6">C-type lectin domain-containing protein</fullName>
    </recommendedName>
</protein>
<reference evidence="4 5" key="1">
    <citation type="journal article" date="2011" name="Science">
        <title>The ecoresponsive genome of Daphnia pulex.</title>
        <authorList>
            <person name="Colbourne J.K."/>
            <person name="Pfrender M.E."/>
            <person name="Gilbert D."/>
            <person name="Thomas W.K."/>
            <person name="Tucker A."/>
            <person name="Oakley T.H."/>
            <person name="Tokishita S."/>
            <person name="Aerts A."/>
            <person name="Arnold G.J."/>
            <person name="Basu M.K."/>
            <person name="Bauer D.J."/>
            <person name="Caceres C.E."/>
            <person name="Carmel L."/>
            <person name="Casola C."/>
            <person name="Choi J.H."/>
            <person name="Detter J.C."/>
            <person name="Dong Q."/>
            <person name="Dusheyko S."/>
            <person name="Eads B.D."/>
            <person name="Frohlich T."/>
            <person name="Geiler-Samerotte K.A."/>
            <person name="Gerlach D."/>
            <person name="Hatcher P."/>
            <person name="Jogdeo S."/>
            <person name="Krijgsveld J."/>
            <person name="Kriventseva E.V."/>
            <person name="Kultz D."/>
            <person name="Laforsch C."/>
            <person name="Lindquist E."/>
            <person name="Lopez J."/>
            <person name="Manak J.R."/>
            <person name="Muller J."/>
            <person name="Pangilinan J."/>
            <person name="Patwardhan R.P."/>
            <person name="Pitluck S."/>
            <person name="Pritham E.J."/>
            <person name="Rechtsteiner A."/>
            <person name="Rho M."/>
            <person name="Rogozin I.B."/>
            <person name="Sakarya O."/>
            <person name="Salamov A."/>
            <person name="Schaack S."/>
            <person name="Shapiro H."/>
            <person name="Shiga Y."/>
            <person name="Skalitzky C."/>
            <person name="Smith Z."/>
            <person name="Souvorov A."/>
            <person name="Sung W."/>
            <person name="Tang Z."/>
            <person name="Tsuchiya D."/>
            <person name="Tu H."/>
            <person name="Vos H."/>
            <person name="Wang M."/>
            <person name="Wolf Y.I."/>
            <person name="Yamagata H."/>
            <person name="Yamada T."/>
            <person name="Ye Y."/>
            <person name="Shaw J.R."/>
            <person name="Andrews J."/>
            <person name="Crease T.J."/>
            <person name="Tang H."/>
            <person name="Lucas S.M."/>
            <person name="Robertson H.M."/>
            <person name="Bork P."/>
            <person name="Koonin E.V."/>
            <person name="Zdobnov E.M."/>
            <person name="Grigoriev I.V."/>
            <person name="Lynch M."/>
            <person name="Boore J.L."/>
        </authorList>
    </citation>
    <scope>NUCLEOTIDE SEQUENCE [LARGE SCALE GENOMIC DNA]</scope>
</reference>
<proteinExistence type="predicted"/>
<evidence type="ECO:0008006" key="6">
    <source>
        <dbReference type="Google" id="ProtNLM"/>
    </source>
</evidence>
<dbReference type="InterPro" id="IPR000998">
    <property type="entry name" value="MAM_dom"/>
</dbReference>
<dbReference type="InParanoid" id="E9GBN1"/>
<dbReference type="PANTHER" id="PTHR22802">
    <property type="entry name" value="C-TYPE LECTIN SUPERFAMILY MEMBER"/>
    <property type="match status" value="1"/>
</dbReference>
<evidence type="ECO:0000313" key="5">
    <source>
        <dbReference type="Proteomes" id="UP000000305"/>
    </source>
</evidence>
<feature type="compositionally biased region" description="Polar residues" evidence="1">
    <location>
        <begin position="228"/>
        <end position="241"/>
    </location>
</feature>
<dbReference type="SUPFAM" id="SSF56436">
    <property type="entry name" value="C-type lectin-like"/>
    <property type="match status" value="1"/>
</dbReference>
<feature type="region of interest" description="Disordered" evidence="1">
    <location>
        <begin position="167"/>
        <end position="291"/>
    </location>
</feature>
<dbReference type="Pfam" id="PF00629">
    <property type="entry name" value="MAM"/>
    <property type="match status" value="1"/>
</dbReference>
<dbReference type="GO" id="GO:0038187">
    <property type="term" value="F:pattern recognition receptor activity"/>
    <property type="evidence" value="ECO:0000318"/>
    <property type="project" value="GO_Central"/>
</dbReference>
<dbReference type="InterPro" id="IPR013320">
    <property type="entry name" value="ConA-like_dom_sf"/>
</dbReference>
<dbReference type="PhylomeDB" id="E9GBN1"/>
<dbReference type="CDD" id="cd00037">
    <property type="entry name" value="CLECT"/>
    <property type="match status" value="1"/>
</dbReference>
<dbReference type="KEGG" id="dpx:DAPPUDRAFT_240475"/>
<dbReference type="HOGENOM" id="CLU_516071_0_0_1"/>
<evidence type="ECO:0000313" key="4">
    <source>
        <dbReference type="EMBL" id="EFX83128.1"/>
    </source>
</evidence>
<evidence type="ECO:0000259" key="3">
    <source>
        <dbReference type="PROSITE" id="PS50060"/>
    </source>
</evidence>
<dbReference type="EMBL" id="GL732538">
    <property type="protein sequence ID" value="EFX83128.1"/>
    <property type="molecule type" value="Genomic_DNA"/>
</dbReference>
<keyword evidence="5" id="KW-1185">Reference proteome</keyword>
<dbReference type="Gene3D" id="2.60.120.200">
    <property type="match status" value="1"/>
</dbReference>
<dbReference type="GO" id="GO:0009897">
    <property type="term" value="C:external side of plasma membrane"/>
    <property type="evidence" value="ECO:0000318"/>
    <property type="project" value="GO_Central"/>
</dbReference>
<gene>
    <name evidence="4" type="ORF">DAPPUDRAFT_240475</name>
</gene>
<dbReference type="GO" id="GO:0030246">
    <property type="term" value="F:carbohydrate binding"/>
    <property type="evidence" value="ECO:0000318"/>
    <property type="project" value="GO_Central"/>
</dbReference>
<dbReference type="InterPro" id="IPR016187">
    <property type="entry name" value="CTDL_fold"/>
</dbReference>
<dbReference type="Pfam" id="PF00059">
    <property type="entry name" value="Lectin_C"/>
    <property type="match status" value="1"/>
</dbReference>
<dbReference type="SMART" id="SM00034">
    <property type="entry name" value="CLECT"/>
    <property type="match status" value="1"/>
</dbReference>
<dbReference type="SUPFAM" id="SSF49899">
    <property type="entry name" value="Concanavalin A-like lectins/glucanases"/>
    <property type="match status" value="1"/>
</dbReference>
<dbReference type="InterPro" id="IPR051004">
    <property type="entry name" value="DC-SIGN_domain-containing"/>
</dbReference>
<dbReference type="InterPro" id="IPR016186">
    <property type="entry name" value="C-type_lectin-like/link_sf"/>
</dbReference>
<feature type="compositionally biased region" description="Low complexity" evidence="1">
    <location>
        <begin position="170"/>
        <end position="219"/>
    </location>
</feature>
<evidence type="ECO:0000256" key="1">
    <source>
        <dbReference type="SAM" id="MobiDB-lite"/>
    </source>
</evidence>
<feature type="domain" description="C-type lectin" evidence="2">
    <location>
        <begin position="314"/>
        <end position="435"/>
    </location>
</feature>
<dbReference type="InterPro" id="IPR001304">
    <property type="entry name" value="C-type_lectin-like"/>
</dbReference>
<dbReference type="PANTHER" id="PTHR22802:SF465">
    <property type="entry name" value="AT17652P-RELATED"/>
    <property type="match status" value="1"/>
</dbReference>
<dbReference type="PROSITE" id="PS50041">
    <property type="entry name" value="C_TYPE_LECTIN_2"/>
    <property type="match status" value="1"/>
</dbReference>
<evidence type="ECO:0000259" key="2">
    <source>
        <dbReference type="PROSITE" id="PS50041"/>
    </source>
</evidence>
<dbReference type="Proteomes" id="UP000000305">
    <property type="component" value="Unassembled WGS sequence"/>
</dbReference>
<name>E9GBN1_DAPPU</name>
<feature type="compositionally biased region" description="Low complexity" evidence="1">
    <location>
        <begin position="242"/>
        <end position="255"/>
    </location>
</feature>
<dbReference type="OrthoDB" id="6373656at2759"/>
<feature type="compositionally biased region" description="Low complexity" evidence="1">
    <location>
        <begin position="274"/>
        <end position="291"/>
    </location>
</feature>
<sequence>MDNNFENGMVKPWIDQSDPAVKWKIENRNSPWEPENKAPLPLSGSNCLRVDRGTSLAFGVAILRSPVFNTTNTFFSFSFWIRSKWPQFTNLELYLDKNGNEGLLLSLYEYSDVNNRDWRRSEVEITDDTNSNLTLVFYAYCGTAAEDAVTIDDLYFSTDAILTTVRPTASTTSSTKPNTLTSSSSSTNSTSSTIPITTSSTTTTNAISSITTDGEMTSETTDEMTETNQTPEPTRRTLTPSTVPETTRRTLTPTPGEIITTTYPTFPVTDPISTEESSSGTTELTTDSTLTTTLPEEKCPEFLQANSSVPCHTIGTQCYCFYNGSSQLDWTSADQICRDGSMTLLTIETLEEDQSIFDYVISSSKLVPNGLYWTAGKYSQDNDEWEWASNEPFEPFSYENWGVGEPSNATDEYCAYANFSPPQNFSAGYWYDDRCATPGFKFICEQND</sequence>
<dbReference type="PROSITE" id="PS50060">
    <property type="entry name" value="MAM_2"/>
    <property type="match status" value="1"/>
</dbReference>
<feature type="domain" description="MAM" evidence="3">
    <location>
        <begin position="1"/>
        <end position="154"/>
    </location>
</feature>
<dbReference type="GO" id="GO:0006955">
    <property type="term" value="P:immune response"/>
    <property type="evidence" value="ECO:0000318"/>
    <property type="project" value="GO_Central"/>
</dbReference>
<dbReference type="Gene3D" id="3.10.100.10">
    <property type="entry name" value="Mannose-Binding Protein A, subunit A"/>
    <property type="match status" value="1"/>
</dbReference>
<accession>E9GBN1</accession>